<proteinExistence type="predicted"/>
<dbReference type="Proteomes" id="UP000183053">
    <property type="component" value="Unassembled WGS sequence"/>
</dbReference>
<reference evidence="3" key="1">
    <citation type="submission" date="2016-10" db="EMBL/GenBank/DDBJ databases">
        <authorList>
            <person name="Varghese N."/>
            <person name="Submissions S."/>
        </authorList>
    </citation>
    <scope>NUCLEOTIDE SEQUENCE [LARGE SCALE GENOMIC DNA]</scope>
    <source>
        <strain evidence="3">DSM 44142</strain>
    </source>
</reference>
<keyword evidence="1" id="KW-1133">Transmembrane helix</keyword>
<gene>
    <name evidence="2" type="ORF">SAMN04489765_3825</name>
</gene>
<dbReference type="AlphaFoldDB" id="A0A1H1H580"/>
<keyword evidence="1" id="KW-0472">Membrane</keyword>
<dbReference type="EMBL" id="FNLF01000002">
    <property type="protein sequence ID" value="SDR20574.1"/>
    <property type="molecule type" value="Genomic_DNA"/>
</dbReference>
<protein>
    <submittedName>
        <fullName evidence="2">Uncharacterized protein</fullName>
    </submittedName>
</protein>
<keyword evidence="3" id="KW-1185">Reference proteome</keyword>
<dbReference type="PROSITE" id="PS51257">
    <property type="entry name" value="PROKAR_LIPOPROTEIN"/>
    <property type="match status" value="1"/>
</dbReference>
<evidence type="ECO:0000256" key="1">
    <source>
        <dbReference type="SAM" id="Phobius"/>
    </source>
</evidence>
<sequence length="174" mass="18189">MNQKKLASTVVTVGVLASSVAGCSEKSRPLNERVFTDVICMKVYTSGGSGSNCGTVLSASSADLEKCIPQNPASPISSLQELARYCPSVASRITANNNSSGESTPSPGTDTTNAAEVASVPERMSDLGDTVKAVGLGIIGLVAVTILGFWIRARRDRQNRTAQRAHAAEHGWHS</sequence>
<evidence type="ECO:0000313" key="3">
    <source>
        <dbReference type="Proteomes" id="UP000183053"/>
    </source>
</evidence>
<keyword evidence="1" id="KW-0812">Transmembrane</keyword>
<evidence type="ECO:0000313" key="2">
    <source>
        <dbReference type="EMBL" id="SDR20574.1"/>
    </source>
</evidence>
<feature type="transmembrane region" description="Helical" evidence="1">
    <location>
        <begin position="133"/>
        <end position="151"/>
    </location>
</feature>
<organism evidence="2 3">
    <name type="scientific">Tsukamurella pulmonis</name>
    <dbReference type="NCBI Taxonomy" id="47312"/>
    <lineage>
        <taxon>Bacteria</taxon>
        <taxon>Bacillati</taxon>
        <taxon>Actinomycetota</taxon>
        <taxon>Actinomycetes</taxon>
        <taxon>Mycobacteriales</taxon>
        <taxon>Tsukamurellaceae</taxon>
        <taxon>Tsukamurella</taxon>
    </lineage>
</organism>
<dbReference type="RefSeq" id="WP_139184248.1">
    <property type="nucleotide sequence ID" value="NZ_FNLF01000002.1"/>
</dbReference>
<accession>A0A1H1H580</accession>
<dbReference type="STRING" id="47312.SAMN04489765_3825"/>
<name>A0A1H1H580_9ACTN</name>